<keyword evidence="5" id="KW-0418">Kinase</keyword>
<feature type="compositionally biased region" description="Low complexity" evidence="6">
    <location>
        <begin position="550"/>
        <end position="565"/>
    </location>
</feature>
<dbReference type="EMBL" id="CP109495">
    <property type="protein sequence ID" value="WUX51062.1"/>
    <property type="molecule type" value="Genomic_DNA"/>
</dbReference>
<keyword evidence="10" id="KW-1185">Reference proteome</keyword>
<evidence type="ECO:0000256" key="2">
    <source>
        <dbReference type="ARBA" id="ARBA00012438"/>
    </source>
</evidence>
<dbReference type="Gene3D" id="3.30.565.10">
    <property type="entry name" value="Histidine kinase-like ATPase, C-terminal domain"/>
    <property type="match status" value="1"/>
</dbReference>
<organism evidence="9 10">
    <name type="scientific">Streptomyces niveus</name>
    <name type="common">Streptomyces spheroides</name>
    <dbReference type="NCBI Taxonomy" id="193462"/>
    <lineage>
        <taxon>Bacteria</taxon>
        <taxon>Bacillati</taxon>
        <taxon>Actinomycetota</taxon>
        <taxon>Actinomycetes</taxon>
        <taxon>Kitasatosporales</taxon>
        <taxon>Streptomycetaceae</taxon>
        <taxon>Streptomyces</taxon>
    </lineage>
</organism>
<evidence type="ECO:0000256" key="4">
    <source>
        <dbReference type="ARBA" id="ARBA00022679"/>
    </source>
</evidence>
<accession>A0ABZ2A2E4</accession>
<evidence type="ECO:0000256" key="5">
    <source>
        <dbReference type="ARBA" id="ARBA00022777"/>
    </source>
</evidence>
<keyword evidence="4" id="KW-0808">Transferase</keyword>
<dbReference type="InterPro" id="IPR050428">
    <property type="entry name" value="TCS_sensor_his_kinase"/>
</dbReference>
<dbReference type="InterPro" id="IPR003594">
    <property type="entry name" value="HATPase_dom"/>
</dbReference>
<keyword evidence="3" id="KW-0597">Phosphoprotein</keyword>
<proteinExistence type="predicted"/>
<dbReference type="Pfam" id="PF02518">
    <property type="entry name" value="HATPase_c"/>
    <property type="match status" value="1"/>
</dbReference>
<protein>
    <recommendedName>
        <fullName evidence="2">histidine kinase</fullName>
        <ecNumber evidence="2">2.7.13.3</ecNumber>
    </recommendedName>
</protein>
<dbReference type="EC" id="2.7.13.3" evidence="2"/>
<evidence type="ECO:0000256" key="6">
    <source>
        <dbReference type="SAM" id="MobiDB-lite"/>
    </source>
</evidence>
<feature type="compositionally biased region" description="Low complexity" evidence="6">
    <location>
        <begin position="410"/>
        <end position="423"/>
    </location>
</feature>
<feature type="region of interest" description="Disordered" evidence="6">
    <location>
        <begin position="397"/>
        <end position="444"/>
    </location>
</feature>
<sequence>MVRVEAPMNDQASPTVRALLLSAALMATATAVVVVFVADAARIPVALYGAVATVLVSWGAVEIARRGEATRALHARYGEHVAFLERRIAEHDSQSVRLGKELMPLAIYQLRRGNSPQEVMNVIVDGDERYRELPDSQRALLMAILGIVDDEEAMRESAQRSFVNIARRVQSLVHQQASELREMEEHHGRDPEVFDDLLRIDHGTALIGRLADSVAVLGKARPGRQWPRPVPLFSVLRGAMSRILEYQRVDLHSIAKVAIVGTAVEPLIHACAELLDNATRYSPPQTRVHVTAVEVQTGIAIEIEDGGVSLSEEARTRAERMLAQAQAGIDLNDLGETPRLGMAVVGRLCQMYNLQVSLRQSAYGGVRAVLVVPRDVVTTGPAPGIAHGIGATALGVGGTELPEMRKPRTADAPAANPASGPASQPAPAPAAVPAPRPATGPVRPAPVRAALEDDVPVVTEWTANGLPQRRSRGRAPLGSHNTVRTPAPAPAPPRSNGTSADTHGTANGGTHGTANGTGNATGEAQKPGPGIWLEAFTKAVNGEPHPPEPSTGATGTSGATGTTGAQDAPPDRPGDRGESDDVWGKGDLK</sequence>
<evidence type="ECO:0000256" key="3">
    <source>
        <dbReference type="ARBA" id="ARBA00022553"/>
    </source>
</evidence>
<dbReference type="RefSeq" id="WP_329074725.1">
    <property type="nucleotide sequence ID" value="NZ_CP109495.1"/>
</dbReference>
<evidence type="ECO:0000256" key="7">
    <source>
        <dbReference type="SAM" id="Phobius"/>
    </source>
</evidence>
<dbReference type="SMART" id="SM00387">
    <property type="entry name" value="HATPase_c"/>
    <property type="match status" value="1"/>
</dbReference>
<reference evidence="9" key="1">
    <citation type="submission" date="2022-10" db="EMBL/GenBank/DDBJ databases">
        <title>The complete genomes of actinobacterial strains from the NBC collection.</title>
        <authorList>
            <person name="Joergensen T.S."/>
            <person name="Alvarez Arevalo M."/>
            <person name="Sterndorff E.B."/>
            <person name="Faurdal D."/>
            <person name="Vuksanovic O."/>
            <person name="Mourched A.-S."/>
            <person name="Charusanti P."/>
            <person name="Shaw S."/>
            <person name="Blin K."/>
            <person name="Weber T."/>
        </authorList>
    </citation>
    <scope>NUCLEOTIDE SEQUENCE</scope>
    <source>
        <strain evidence="9">NBC_01432</strain>
    </source>
</reference>
<keyword evidence="7" id="KW-0812">Transmembrane</keyword>
<evidence type="ECO:0000313" key="10">
    <source>
        <dbReference type="Proteomes" id="UP001432209"/>
    </source>
</evidence>
<gene>
    <name evidence="9" type="ORF">OG442_05640</name>
</gene>
<feature type="domain" description="Histidine kinase/HSP90-like ATPase" evidence="8">
    <location>
        <begin position="262"/>
        <end position="376"/>
    </location>
</feature>
<keyword evidence="7" id="KW-1133">Transmembrane helix</keyword>
<dbReference type="InterPro" id="IPR036890">
    <property type="entry name" value="HATPase_C_sf"/>
</dbReference>
<feature type="region of interest" description="Disordered" evidence="6">
    <location>
        <begin position="460"/>
        <end position="589"/>
    </location>
</feature>
<dbReference type="SUPFAM" id="SSF55874">
    <property type="entry name" value="ATPase domain of HSP90 chaperone/DNA topoisomerase II/histidine kinase"/>
    <property type="match status" value="1"/>
</dbReference>
<dbReference type="GO" id="GO:0005524">
    <property type="term" value="F:ATP binding"/>
    <property type="evidence" value="ECO:0007669"/>
    <property type="project" value="UniProtKB-KW"/>
</dbReference>
<feature type="compositionally biased region" description="Pro residues" evidence="6">
    <location>
        <begin position="424"/>
        <end position="438"/>
    </location>
</feature>
<evidence type="ECO:0000259" key="8">
    <source>
        <dbReference type="SMART" id="SM00387"/>
    </source>
</evidence>
<evidence type="ECO:0000313" key="9">
    <source>
        <dbReference type="EMBL" id="WUX51062.1"/>
    </source>
</evidence>
<feature type="transmembrane region" description="Helical" evidence="7">
    <location>
        <begin position="45"/>
        <end position="61"/>
    </location>
</feature>
<feature type="compositionally biased region" description="Basic and acidic residues" evidence="6">
    <location>
        <begin position="569"/>
        <end position="589"/>
    </location>
</feature>
<dbReference type="PANTHER" id="PTHR45436:SF5">
    <property type="entry name" value="SENSOR HISTIDINE KINASE TRCS"/>
    <property type="match status" value="1"/>
</dbReference>
<name>A0ABZ2A2E4_STRNV</name>
<feature type="transmembrane region" description="Helical" evidence="7">
    <location>
        <begin position="18"/>
        <end position="38"/>
    </location>
</feature>
<comment type="catalytic activity">
    <reaction evidence="1">
        <text>ATP + protein L-histidine = ADP + protein N-phospho-L-histidine.</text>
        <dbReference type="EC" id="2.7.13.3"/>
    </reaction>
</comment>
<feature type="compositionally biased region" description="Low complexity" evidence="6">
    <location>
        <begin position="512"/>
        <end position="522"/>
    </location>
</feature>
<keyword evidence="7" id="KW-0472">Membrane</keyword>
<dbReference type="PANTHER" id="PTHR45436">
    <property type="entry name" value="SENSOR HISTIDINE KINASE YKOH"/>
    <property type="match status" value="1"/>
</dbReference>
<evidence type="ECO:0000256" key="1">
    <source>
        <dbReference type="ARBA" id="ARBA00000085"/>
    </source>
</evidence>
<keyword evidence="9" id="KW-0067">ATP-binding</keyword>
<keyword evidence="9" id="KW-0547">Nucleotide-binding</keyword>
<dbReference type="Proteomes" id="UP001432209">
    <property type="component" value="Chromosome"/>
</dbReference>